<dbReference type="PANTHER" id="PTHR43000">
    <property type="entry name" value="DTDP-D-GLUCOSE 4,6-DEHYDRATASE-RELATED"/>
    <property type="match status" value="1"/>
</dbReference>
<evidence type="ECO:0000313" key="3">
    <source>
        <dbReference type="EMBL" id="MET4559492.1"/>
    </source>
</evidence>
<accession>A0ABV2PEZ3</accession>
<dbReference type="Pfam" id="PF01370">
    <property type="entry name" value="Epimerase"/>
    <property type="match status" value="1"/>
</dbReference>
<gene>
    <name evidence="3" type="ORF">ABIA69_000635</name>
</gene>
<protein>
    <submittedName>
        <fullName evidence="3">Nucleoside-diphosphate-sugar epimerase</fullName>
    </submittedName>
</protein>
<dbReference type="InterPro" id="IPR036291">
    <property type="entry name" value="NAD(P)-bd_dom_sf"/>
</dbReference>
<dbReference type="Proteomes" id="UP001549363">
    <property type="component" value="Unassembled WGS sequence"/>
</dbReference>
<feature type="domain" description="NAD-dependent epimerase/dehydratase" evidence="2">
    <location>
        <begin position="33"/>
        <end position="240"/>
    </location>
</feature>
<reference evidence="3 4" key="1">
    <citation type="submission" date="2024-06" db="EMBL/GenBank/DDBJ databases">
        <title>Sorghum-associated microbial communities from plants grown in Nebraska, USA.</title>
        <authorList>
            <person name="Schachtman D."/>
        </authorList>
    </citation>
    <scope>NUCLEOTIDE SEQUENCE [LARGE SCALE GENOMIC DNA]</scope>
    <source>
        <strain evidence="3 4">736</strain>
    </source>
</reference>
<organism evidence="3 4">
    <name type="scientific">Lysinibacillus parviboronicapiens</name>
    <dbReference type="NCBI Taxonomy" id="436516"/>
    <lineage>
        <taxon>Bacteria</taxon>
        <taxon>Bacillati</taxon>
        <taxon>Bacillota</taxon>
        <taxon>Bacilli</taxon>
        <taxon>Bacillales</taxon>
        <taxon>Bacillaceae</taxon>
        <taxon>Lysinibacillus</taxon>
    </lineage>
</organism>
<evidence type="ECO:0000313" key="4">
    <source>
        <dbReference type="Proteomes" id="UP001549363"/>
    </source>
</evidence>
<dbReference type="InterPro" id="IPR001509">
    <property type="entry name" value="Epimerase_deHydtase"/>
</dbReference>
<proteinExistence type="inferred from homology"/>
<sequence>MYFFVTLPFILQKTYFAQEVKMYVNKEKHVVVGTGPLGLAVMRELLIREKEVIMVNQNSSIELPKNVNLIHANVSNFEESANAFKGATVVYHCAKPDYTKWSEHFPNLNKGIIYGAGQAEAKLIYADNLFMYGSSKQPYNESSLNLASDRKGLVRAQMAEEVLEAHHSGKIRAAIGRGPDFYGPYALHSILGERVFKSALQGKAAKVIGCIDVPHTHIYINDFARGLVTLALNEESLGEIWHIPSDTTVTTRELIEQVYKEIQKTSKVQCAPKQIFQLMALFNPYMREMKEIYYVYNQPYIVDHSKYERTFGLEVTPHVKAIKDTLDWYRNSFLLRK</sequence>
<evidence type="ECO:0000256" key="1">
    <source>
        <dbReference type="ARBA" id="ARBA00007637"/>
    </source>
</evidence>
<comment type="caution">
    <text evidence="3">The sequence shown here is derived from an EMBL/GenBank/DDBJ whole genome shotgun (WGS) entry which is preliminary data.</text>
</comment>
<name>A0ABV2PEZ3_9BACI</name>
<evidence type="ECO:0000259" key="2">
    <source>
        <dbReference type="Pfam" id="PF01370"/>
    </source>
</evidence>
<keyword evidence="4" id="KW-1185">Reference proteome</keyword>
<dbReference type="Gene3D" id="3.40.50.720">
    <property type="entry name" value="NAD(P)-binding Rossmann-like Domain"/>
    <property type="match status" value="1"/>
</dbReference>
<dbReference type="EMBL" id="JBEPSB010000001">
    <property type="protein sequence ID" value="MET4559492.1"/>
    <property type="molecule type" value="Genomic_DNA"/>
</dbReference>
<dbReference type="SUPFAM" id="SSF51735">
    <property type="entry name" value="NAD(P)-binding Rossmann-fold domains"/>
    <property type="match status" value="1"/>
</dbReference>
<comment type="similarity">
    <text evidence="1">Belongs to the NAD(P)-dependent epimerase/dehydratase family.</text>
</comment>